<reference evidence="1 2" key="1">
    <citation type="submission" date="2019-01" db="EMBL/GenBank/DDBJ databases">
        <title>Complete genome sequencing of Aequorivita sp. H23M31.</title>
        <authorList>
            <person name="Bae J.-W."/>
        </authorList>
    </citation>
    <scope>NUCLEOTIDE SEQUENCE [LARGE SCALE GENOMIC DNA]</scope>
    <source>
        <strain evidence="1 2">H23M31</strain>
    </source>
</reference>
<protein>
    <submittedName>
        <fullName evidence="1">Uncharacterized protein</fullName>
    </submittedName>
</protein>
<keyword evidence="2" id="KW-1185">Reference proteome</keyword>
<evidence type="ECO:0000313" key="1">
    <source>
        <dbReference type="EMBL" id="QAA80333.1"/>
    </source>
</evidence>
<proteinExistence type="predicted"/>
<dbReference type="EMBL" id="CP034951">
    <property type="protein sequence ID" value="QAA80333.1"/>
    <property type="molecule type" value="Genomic_DNA"/>
</dbReference>
<dbReference type="OrthoDB" id="677487at2"/>
<dbReference type="KEGG" id="aev:EI546_00645"/>
<gene>
    <name evidence="1" type="ORF">EI546_00645</name>
</gene>
<accession>A0A451FSE9</accession>
<dbReference type="Proteomes" id="UP000285517">
    <property type="component" value="Chromosome"/>
</dbReference>
<dbReference type="AlphaFoldDB" id="A0A451FSE9"/>
<sequence length="260" mass="28127">MRTEKSYTRELKQQFGYLATWLPGTPLKLGDIGTLNRNTFTKIANLSDLDIQFDIEADTTKSNIEHSTHGAVSITNKASGTIAPPGSVLGDTDAGITVEFSKENAILFKANGTLSPSIKNQIKLGQDILDLYKNGKWAKDWVVVTELVEADSASILISSSSQSKIELKAKGGITAAKMDIADIDLGLNIAFSKDLSTQIIAESALTPLFRAKAVKGRILRSPVFGQKSMEIITPASAKNNEDSILFGYAEYDEYDDGSDD</sequence>
<organism evidence="1 2">
    <name type="scientific">Aequorivita ciconiae</name>
    <dbReference type="NCBI Taxonomy" id="2494375"/>
    <lineage>
        <taxon>Bacteria</taxon>
        <taxon>Pseudomonadati</taxon>
        <taxon>Bacteroidota</taxon>
        <taxon>Flavobacteriia</taxon>
        <taxon>Flavobacteriales</taxon>
        <taxon>Flavobacteriaceae</taxon>
        <taxon>Aequorivita</taxon>
    </lineage>
</organism>
<dbReference type="RefSeq" id="WP_128248734.1">
    <property type="nucleotide sequence ID" value="NZ_CP034951.1"/>
</dbReference>
<evidence type="ECO:0000313" key="2">
    <source>
        <dbReference type="Proteomes" id="UP000285517"/>
    </source>
</evidence>
<name>A0A451FSE9_9FLAO</name>